<dbReference type="Pfam" id="PF08240">
    <property type="entry name" value="ADH_N"/>
    <property type="match status" value="1"/>
</dbReference>
<accession>A0A6G9GV67</accession>
<comment type="cofactor">
    <cofactor evidence="1 7">
        <name>Zn(2+)</name>
        <dbReference type="ChEBI" id="CHEBI:29105"/>
    </cofactor>
</comment>
<dbReference type="Gene3D" id="3.40.50.720">
    <property type="entry name" value="NAD(P)-binding Rossmann-like Domain"/>
    <property type="match status" value="1"/>
</dbReference>
<dbReference type="InterPro" id="IPR013149">
    <property type="entry name" value="ADH-like_C"/>
</dbReference>
<dbReference type="EMBL" id="CP050177">
    <property type="protein sequence ID" value="QIQ02094.1"/>
    <property type="molecule type" value="Genomic_DNA"/>
</dbReference>
<evidence type="ECO:0000259" key="8">
    <source>
        <dbReference type="SMART" id="SM00829"/>
    </source>
</evidence>
<dbReference type="InterPro" id="IPR013154">
    <property type="entry name" value="ADH-like_N"/>
</dbReference>
<evidence type="ECO:0000313" key="9">
    <source>
        <dbReference type="EMBL" id="QIQ02094.1"/>
    </source>
</evidence>
<evidence type="ECO:0000256" key="2">
    <source>
        <dbReference type="ARBA" id="ARBA00008072"/>
    </source>
</evidence>
<proteinExistence type="inferred from homology"/>
<dbReference type="Gene3D" id="3.90.180.10">
    <property type="entry name" value="Medium-chain alcohol dehydrogenases, catalytic domain"/>
    <property type="match status" value="1"/>
</dbReference>
<evidence type="ECO:0000256" key="4">
    <source>
        <dbReference type="ARBA" id="ARBA00022723"/>
    </source>
</evidence>
<dbReference type="PROSITE" id="PS00059">
    <property type="entry name" value="ADH_ZINC"/>
    <property type="match status" value="1"/>
</dbReference>
<keyword evidence="4 7" id="KW-0479">Metal-binding</keyword>
<dbReference type="SUPFAM" id="SSF51735">
    <property type="entry name" value="NAD(P)-binding Rossmann-fold domains"/>
    <property type="match status" value="1"/>
</dbReference>
<dbReference type="EC" id="1.1.1.1" evidence="3"/>
<evidence type="ECO:0000256" key="3">
    <source>
        <dbReference type="ARBA" id="ARBA00013190"/>
    </source>
</evidence>
<dbReference type="PANTHER" id="PTHR42940">
    <property type="entry name" value="ALCOHOL DEHYDROGENASE 1-RELATED"/>
    <property type="match status" value="1"/>
</dbReference>
<dbReference type="Proteomes" id="UP000501179">
    <property type="component" value="Chromosome"/>
</dbReference>
<dbReference type="InterPro" id="IPR036291">
    <property type="entry name" value="NAD(P)-bd_dom_sf"/>
</dbReference>
<dbReference type="GO" id="GO:0008270">
    <property type="term" value="F:zinc ion binding"/>
    <property type="evidence" value="ECO:0007669"/>
    <property type="project" value="InterPro"/>
</dbReference>
<evidence type="ECO:0000256" key="7">
    <source>
        <dbReference type="RuleBase" id="RU361277"/>
    </source>
</evidence>
<dbReference type="Pfam" id="PF00107">
    <property type="entry name" value="ADH_zinc_N"/>
    <property type="match status" value="1"/>
</dbReference>
<name>A0A6G9GV67_9ACTN</name>
<dbReference type="GO" id="GO:0004022">
    <property type="term" value="F:alcohol dehydrogenase (NAD+) activity"/>
    <property type="evidence" value="ECO:0007669"/>
    <property type="project" value="UniProtKB-EC"/>
</dbReference>
<dbReference type="GO" id="GO:0005737">
    <property type="term" value="C:cytoplasm"/>
    <property type="evidence" value="ECO:0007669"/>
    <property type="project" value="TreeGrafter"/>
</dbReference>
<dbReference type="InterPro" id="IPR020843">
    <property type="entry name" value="ER"/>
</dbReference>
<dbReference type="AlphaFoldDB" id="A0A6G9GV67"/>
<dbReference type="InterPro" id="IPR002328">
    <property type="entry name" value="ADH_Zn_CS"/>
</dbReference>
<dbReference type="InterPro" id="IPR011032">
    <property type="entry name" value="GroES-like_sf"/>
</dbReference>
<keyword evidence="6" id="KW-0560">Oxidoreductase</keyword>
<evidence type="ECO:0000256" key="1">
    <source>
        <dbReference type="ARBA" id="ARBA00001947"/>
    </source>
</evidence>
<organism evidence="9 10">
    <name type="scientific">Streptomyces liangshanensis</name>
    <dbReference type="NCBI Taxonomy" id="2717324"/>
    <lineage>
        <taxon>Bacteria</taxon>
        <taxon>Bacillati</taxon>
        <taxon>Actinomycetota</taxon>
        <taxon>Actinomycetes</taxon>
        <taxon>Kitasatosporales</taxon>
        <taxon>Streptomycetaceae</taxon>
        <taxon>Streptomyces</taxon>
    </lineage>
</organism>
<dbReference type="KEGG" id="slia:HA039_07075"/>
<sequence>MALTRRTRNRTVLVSEPGGTFTVTETPVREPGPGEVRVAVEACGICHSDVSVVDGQLPGTAFPLTPGHEIAGRVEALGDGVTGVRKGQRVACGYIAGTCGRCEACRSGDSVNCVEAQTPGVSYPGGFADTVVLPESALSLVPDGLASADAAALACAGLSAFNALRNSAARPGDLVAVQGLGGVGHLAVRIAARMGFETVAVARGREKARLAVDLGADHYIDSTEQDVARTLTEYGGGYGGAKVVVSTVTDAAATTSALGGLGRRGELVLVGIAPEDLRISGWELIGGTKKVYGLISGTTLDREEMFRFAVRTGIRPWTEQVPLEEVSAAYARMLAGEARFRMVLTTGH</sequence>
<keyword evidence="10" id="KW-1185">Reference proteome</keyword>
<comment type="similarity">
    <text evidence="2 7">Belongs to the zinc-containing alcohol dehydrogenase family.</text>
</comment>
<reference evidence="9 10" key="1">
    <citation type="submission" date="2020-03" db="EMBL/GenBank/DDBJ databases">
        <title>A novel species.</title>
        <authorList>
            <person name="Gao J."/>
        </authorList>
    </citation>
    <scope>NUCLEOTIDE SEQUENCE [LARGE SCALE GENOMIC DNA]</scope>
    <source>
        <strain evidence="9 10">QMT-12</strain>
    </source>
</reference>
<gene>
    <name evidence="9" type="ORF">HA039_07075</name>
</gene>
<dbReference type="RefSeq" id="WP_167025416.1">
    <property type="nucleotide sequence ID" value="NZ_CP050177.1"/>
</dbReference>
<evidence type="ECO:0000313" key="10">
    <source>
        <dbReference type="Proteomes" id="UP000501179"/>
    </source>
</evidence>
<feature type="domain" description="Enoyl reductase (ER)" evidence="8">
    <location>
        <begin position="18"/>
        <end position="344"/>
    </location>
</feature>
<evidence type="ECO:0000256" key="5">
    <source>
        <dbReference type="ARBA" id="ARBA00022833"/>
    </source>
</evidence>
<evidence type="ECO:0000256" key="6">
    <source>
        <dbReference type="ARBA" id="ARBA00023002"/>
    </source>
</evidence>
<dbReference type="SUPFAM" id="SSF50129">
    <property type="entry name" value="GroES-like"/>
    <property type="match status" value="1"/>
</dbReference>
<keyword evidence="5 7" id="KW-0862">Zinc</keyword>
<protein>
    <recommendedName>
        <fullName evidence="3">alcohol dehydrogenase</fullName>
        <ecNumber evidence="3">1.1.1.1</ecNumber>
    </recommendedName>
</protein>
<dbReference type="PANTHER" id="PTHR42940:SF7">
    <property type="entry name" value="ALCOHOL DEHYDROGENASE-LIKE N-TERMINAL DOMAIN-CONTAINING PROTEIN"/>
    <property type="match status" value="1"/>
</dbReference>
<dbReference type="SMART" id="SM00829">
    <property type="entry name" value="PKS_ER"/>
    <property type="match status" value="1"/>
</dbReference>